<dbReference type="AlphaFoldDB" id="A0A2X0MJI6"/>
<organism evidence="2 3">
    <name type="scientific">Microbotryum silenes-dioicae</name>
    <dbReference type="NCBI Taxonomy" id="796604"/>
    <lineage>
        <taxon>Eukaryota</taxon>
        <taxon>Fungi</taxon>
        <taxon>Dikarya</taxon>
        <taxon>Basidiomycota</taxon>
        <taxon>Pucciniomycotina</taxon>
        <taxon>Microbotryomycetes</taxon>
        <taxon>Microbotryales</taxon>
        <taxon>Microbotryaceae</taxon>
        <taxon>Microbotryum</taxon>
    </lineage>
</organism>
<feature type="compositionally biased region" description="Basic and acidic residues" evidence="1">
    <location>
        <begin position="90"/>
        <end position="114"/>
    </location>
</feature>
<evidence type="ECO:0000313" key="3">
    <source>
        <dbReference type="Proteomes" id="UP000249464"/>
    </source>
</evidence>
<sequence length="319" mass="35933">MTSLNPSHFPISSLSSSSSSSSNDDARLHGQAVHQSVSFEPESSSSHHHHYQQKKDSFEPTATATASSSSFAEPSWKGAWARRQAHKKAQRLERERNFQNDGDRDDDQQTKESFNRSSLLEKVGFSNKEKIRKKVKDHDHQRISVPPIPDLRYEQGILMSIRPFLHRVQPTTTTSTTVIPLDTETILVDEDINRLRSDQERHEERKEVQEKTTMVSSALTCEAAKEGLKKGEQTDLFAGPLRFEWGKIVYVIFRDQFIYPLLQGLVWGVGGLWIASLWDWNKSRSDANAGAASATRGTVKKGVSPVSNWLAKFGLKAKS</sequence>
<proteinExistence type="predicted"/>
<gene>
    <name evidence="2" type="primary">BQ5605_C002g01065</name>
    <name evidence="2" type="ORF">BQ5605_C002G01065</name>
</gene>
<dbReference type="Proteomes" id="UP000249464">
    <property type="component" value="Unassembled WGS sequence"/>
</dbReference>
<name>A0A2X0MJI6_9BASI</name>
<dbReference type="STRING" id="796604.A0A2X0MJI6"/>
<dbReference type="PANTHER" id="PTHR38699:SF1">
    <property type="entry name" value="MITOPHAGY RECEPTOR ATG43"/>
    <property type="match status" value="1"/>
</dbReference>
<evidence type="ECO:0000256" key="1">
    <source>
        <dbReference type="SAM" id="MobiDB-lite"/>
    </source>
</evidence>
<accession>A0A2X0MJI6</accession>
<feature type="region of interest" description="Disordered" evidence="1">
    <location>
        <begin position="1"/>
        <end position="119"/>
    </location>
</feature>
<evidence type="ECO:0000313" key="2">
    <source>
        <dbReference type="EMBL" id="SGY29553.1"/>
    </source>
</evidence>
<dbReference type="GO" id="GO:0000423">
    <property type="term" value="P:mitophagy"/>
    <property type="evidence" value="ECO:0007669"/>
    <property type="project" value="InterPro"/>
</dbReference>
<dbReference type="EMBL" id="FQNC01000041">
    <property type="protein sequence ID" value="SGY29553.1"/>
    <property type="molecule type" value="Genomic_DNA"/>
</dbReference>
<keyword evidence="3" id="KW-1185">Reference proteome</keyword>
<reference evidence="2 3" key="1">
    <citation type="submission" date="2016-11" db="EMBL/GenBank/DDBJ databases">
        <authorList>
            <person name="Jaros S."/>
            <person name="Januszkiewicz K."/>
            <person name="Wedrychowicz H."/>
        </authorList>
    </citation>
    <scope>NUCLEOTIDE SEQUENCE [LARGE SCALE GENOMIC DNA]</scope>
</reference>
<feature type="compositionally biased region" description="Low complexity" evidence="1">
    <location>
        <begin position="12"/>
        <end position="22"/>
    </location>
</feature>
<dbReference type="PANTHER" id="PTHR38699">
    <property type="entry name" value="CHROMOSOME 1, WHOLE GENOME SHOTGUN SEQUENCE"/>
    <property type="match status" value="1"/>
</dbReference>
<protein>
    <submittedName>
        <fullName evidence="2">BQ5605_C002g01065 protein</fullName>
    </submittedName>
</protein>
<dbReference type="InterPro" id="IPR013898">
    <property type="entry name" value="Atg43"/>
</dbReference>
<dbReference type="GO" id="GO:0140580">
    <property type="term" value="F:mitochondrion autophagosome adaptor activity"/>
    <property type="evidence" value="ECO:0007669"/>
    <property type="project" value="InterPro"/>
</dbReference>
<feature type="compositionally biased region" description="Low complexity" evidence="1">
    <location>
        <begin position="59"/>
        <end position="75"/>
    </location>
</feature>
<feature type="compositionally biased region" description="Polar residues" evidence="1">
    <location>
        <begin position="33"/>
        <end position="42"/>
    </location>
</feature>